<dbReference type="InterPro" id="IPR036728">
    <property type="entry name" value="PBP_GOBP_sf"/>
</dbReference>
<evidence type="ECO:0000313" key="2">
    <source>
        <dbReference type="EMBL" id="AIX97036.1"/>
    </source>
</evidence>
<dbReference type="AlphaFoldDB" id="A0A1I9HZM4"/>
<dbReference type="InterPro" id="IPR006170">
    <property type="entry name" value="PBP/GOBP"/>
</dbReference>
<feature type="signal peptide" evidence="1">
    <location>
        <begin position="1"/>
        <end position="18"/>
    </location>
</feature>
<evidence type="ECO:0000256" key="1">
    <source>
        <dbReference type="SAM" id="SignalP"/>
    </source>
</evidence>
<gene>
    <name evidence="2" type="primary">obp21</name>
</gene>
<dbReference type="CDD" id="cd23992">
    <property type="entry name" value="PBP_GOBP"/>
    <property type="match status" value="1"/>
</dbReference>
<dbReference type="SUPFAM" id="SSF47565">
    <property type="entry name" value="Insect pheromone/odorant-binding proteins"/>
    <property type="match status" value="1"/>
</dbReference>
<dbReference type="Gene3D" id="1.10.238.20">
    <property type="entry name" value="Pheromone/general odorant binding protein domain"/>
    <property type="match status" value="1"/>
</dbReference>
<accession>A0A1I9HZM4</accession>
<dbReference type="GO" id="GO:0005549">
    <property type="term" value="F:odorant binding"/>
    <property type="evidence" value="ECO:0007669"/>
    <property type="project" value="InterPro"/>
</dbReference>
<proteinExistence type="evidence at transcript level"/>
<feature type="chain" id="PRO_5013153570" evidence="1">
    <location>
        <begin position="19"/>
        <end position="129"/>
    </location>
</feature>
<dbReference type="SMART" id="SM00708">
    <property type="entry name" value="PhBP"/>
    <property type="match status" value="1"/>
</dbReference>
<reference evidence="2" key="1">
    <citation type="journal article" date="2014" name="Comp. Biochem. Physiol. Part D Genomics Proteomics">
        <title>Analysis of chemosensory gene families in the beetle Monochamus alternatus and its parasitoid Dastarcus helophoroides.</title>
        <authorList>
            <person name="Wang J."/>
            <person name="Li D.Z."/>
            <person name="Min S.F."/>
            <person name="Mi F."/>
            <person name="Zhou S.S."/>
            <person name="Wang M.Q."/>
        </authorList>
    </citation>
    <scope>NUCLEOTIDE SEQUENCE</scope>
</reference>
<sequence length="129" mass="14257">MKIVFVISVVLALATAHAEIDKHSQECSEETGLSESEVSEFLLGDDAENEAKATKFIMCMFKKYGALNDEGQLDIAKAQEAVKHYMKEIDAAEDQQAIDCVKEHDTTEETVLALAKCVEKRKSELSSSK</sequence>
<dbReference type="EMBL" id="KF977574">
    <property type="protein sequence ID" value="AIX97036.1"/>
    <property type="molecule type" value="mRNA"/>
</dbReference>
<name>A0A1I9HZM4_MONAT</name>
<dbReference type="Pfam" id="PF01395">
    <property type="entry name" value="PBP_GOBP"/>
    <property type="match status" value="1"/>
</dbReference>
<keyword evidence="1" id="KW-0732">Signal</keyword>
<protein>
    <submittedName>
        <fullName evidence="2">Odorant-binding protein 21</fullName>
    </submittedName>
</protein>
<organism evidence="2">
    <name type="scientific">Monochamus alternatus</name>
    <name type="common">Japanese pine sawyer beetle</name>
    <dbReference type="NCBI Taxonomy" id="192382"/>
    <lineage>
        <taxon>Eukaryota</taxon>
        <taxon>Metazoa</taxon>
        <taxon>Ecdysozoa</taxon>
        <taxon>Arthropoda</taxon>
        <taxon>Hexapoda</taxon>
        <taxon>Insecta</taxon>
        <taxon>Pterygota</taxon>
        <taxon>Neoptera</taxon>
        <taxon>Endopterygota</taxon>
        <taxon>Coleoptera</taxon>
        <taxon>Polyphaga</taxon>
        <taxon>Cucujiformia</taxon>
        <taxon>Chrysomeloidea</taxon>
        <taxon>Cerambycidae</taxon>
        <taxon>Lamiinae</taxon>
        <taxon>Monochamini</taxon>
        <taxon>Monochamus</taxon>
    </lineage>
</organism>